<dbReference type="Proteomes" id="UP000664940">
    <property type="component" value="Unassembled WGS sequence"/>
</dbReference>
<gene>
    <name evidence="2" type="ORF">HJG60_012008</name>
</gene>
<dbReference type="EMBL" id="JABVXQ010000008">
    <property type="protein sequence ID" value="KAF6094953.1"/>
    <property type="molecule type" value="Genomic_DNA"/>
</dbReference>
<protein>
    <submittedName>
        <fullName evidence="2">Uncharacterized protein</fullName>
    </submittedName>
</protein>
<sequence>MKPPAHSSGQAHLEQSASAPCQQSVLWSRAKLRLLWGPPSSKSNSSHGPPLARSLPRDDCWGLGWPKQVRISEEGTQPLAGIPSAYSQSCSPGPRVTRAEDGPLCSVQENGISSSLCSTDY</sequence>
<reference evidence="2 3" key="1">
    <citation type="journal article" date="2020" name="Nature">
        <title>Six reference-quality genomes reveal evolution of bat adaptations.</title>
        <authorList>
            <person name="Jebb D."/>
            <person name="Huang Z."/>
            <person name="Pippel M."/>
            <person name="Hughes G.M."/>
            <person name="Lavrichenko K."/>
            <person name="Devanna P."/>
            <person name="Winkler S."/>
            <person name="Jermiin L.S."/>
            <person name="Skirmuntt E.C."/>
            <person name="Katzourakis A."/>
            <person name="Burkitt-Gray L."/>
            <person name="Ray D.A."/>
            <person name="Sullivan K.A.M."/>
            <person name="Roscito J.G."/>
            <person name="Kirilenko B.M."/>
            <person name="Davalos L.M."/>
            <person name="Corthals A.P."/>
            <person name="Power M.L."/>
            <person name="Jones G."/>
            <person name="Ransome R.D."/>
            <person name="Dechmann D.K.N."/>
            <person name="Locatelli A.G."/>
            <person name="Puechmaille S.J."/>
            <person name="Fedrigo O."/>
            <person name="Jarvis E.D."/>
            <person name="Hiller M."/>
            <person name="Vernes S.C."/>
            <person name="Myers E.W."/>
            <person name="Teeling E.C."/>
        </authorList>
    </citation>
    <scope>NUCLEOTIDE SEQUENCE [LARGE SCALE GENOMIC DNA]</scope>
    <source>
        <strain evidence="2">Bat1K_MPI-CBG_1</strain>
    </source>
</reference>
<dbReference type="AlphaFoldDB" id="A0A833ZEH0"/>
<organism evidence="2 3">
    <name type="scientific">Phyllostomus discolor</name>
    <name type="common">pale spear-nosed bat</name>
    <dbReference type="NCBI Taxonomy" id="89673"/>
    <lineage>
        <taxon>Eukaryota</taxon>
        <taxon>Metazoa</taxon>
        <taxon>Chordata</taxon>
        <taxon>Craniata</taxon>
        <taxon>Vertebrata</taxon>
        <taxon>Euteleostomi</taxon>
        <taxon>Mammalia</taxon>
        <taxon>Eutheria</taxon>
        <taxon>Laurasiatheria</taxon>
        <taxon>Chiroptera</taxon>
        <taxon>Yangochiroptera</taxon>
        <taxon>Phyllostomidae</taxon>
        <taxon>Phyllostominae</taxon>
        <taxon>Phyllostomus</taxon>
    </lineage>
</organism>
<accession>A0A833ZEH0</accession>
<feature type="compositionally biased region" description="Polar residues" evidence="1">
    <location>
        <begin position="7"/>
        <end position="20"/>
    </location>
</feature>
<comment type="caution">
    <text evidence="2">The sequence shown here is derived from an EMBL/GenBank/DDBJ whole genome shotgun (WGS) entry which is preliminary data.</text>
</comment>
<evidence type="ECO:0000256" key="1">
    <source>
        <dbReference type="SAM" id="MobiDB-lite"/>
    </source>
</evidence>
<evidence type="ECO:0000313" key="2">
    <source>
        <dbReference type="EMBL" id="KAF6094953.1"/>
    </source>
</evidence>
<name>A0A833ZEH0_9CHIR</name>
<evidence type="ECO:0000313" key="3">
    <source>
        <dbReference type="Proteomes" id="UP000664940"/>
    </source>
</evidence>
<feature type="region of interest" description="Disordered" evidence="1">
    <location>
        <begin position="37"/>
        <end position="59"/>
    </location>
</feature>
<feature type="region of interest" description="Disordered" evidence="1">
    <location>
        <begin position="1"/>
        <end position="20"/>
    </location>
</feature>
<proteinExistence type="predicted"/>